<feature type="region of interest" description="Disordered" evidence="8">
    <location>
        <begin position="1"/>
        <end position="22"/>
    </location>
</feature>
<keyword evidence="6" id="KW-0408">Iron</keyword>
<comment type="cofactor">
    <cofactor evidence="1">
        <name>pyridoxal 5'-phosphate</name>
        <dbReference type="ChEBI" id="CHEBI:597326"/>
    </cofactor>
</comment>
<organism evidence="9 10">
    <name type="scientific">Streptomyces kaempferi</name>
    <dbReference type="NCBI Taxonomy" id="333725"/>
    <lineage>
        <taxon>Bacteria</taxon>
        <taxon>Bacillati</taxon>
        <taxon>Actinomycetota</taxon>
        <taxon>Actinomycetes</taxon>
        <taxon>Kitasatosporales</taxon>
        <taxon>Streptomycetaceae</taxon>
        <taxon>Streptomyces</taxon>
    </lineage>
</organism>
<comment type="caution">
    <text evidence="9">The sequence shown here is derived from an EMBL/GenBank/DDBJ whole genome shotgun (WGS) entry which is preliminary data.</text>
</comment>
<dbReference type="SFLD" id="SFLDG01070">
    <property type="entry name" value="PLP-dependent"/>
    <property type="match status" value="1"/>
</dbReference>
<keyword evidence="7" id="KW-0411">Iron-sulfur</keyword>
<dbReference type="Proteomes" id="UP001597058">
    <property type="component" value="Unassembled WGS sequence"/>
</dbReference>
<protein>
    <submittedName>
        <fullName evidence="9">KamA family radical SAM protein</fullName>
    </submittedName>
</protein>
<dbReference type="InterPro" id="IPR058240">
    <property type="entry name" value="rSAM_sf"/>
</dbReference>
<evidence type="ECO:0000256" key="3">
    <source>
        <dbReference type="ARBA" id="ARBA00022691"/>
    </source>
</evidence>
<keyword evidence="10" id="KW-1185">Reference proteome</keyword>
<evidence type="ECO:0000256" key="7">
    <source>
        <dbReference type="ARBA" id="ARBA00023014"/>
    </source>
</evidence>
<evidence type="ECO:0000256" key="6">
    <source>
        <dbReference type="ARBA" id="ARBA00023004"/>
    </source>
</evidence>
<dbReference type="PANTHER" id="PTHR30538">
    <property type="entry name" value="LYSINE 2,3-AMINOMUTASE-RELATED"/>
    <property type="match status" value="1"/>
</dbReference>
<evidence type="ECO:0000313" key="9">
    <source>
        <dbReference type="EMBL" id="MFD1308151.1"/>
    </source>
</evidence>
<dbReference type="CDD" id="cd01335">
    <property type="entry name" value="Radical_SAM"/>
    <property type="match status" value="1"/>
</dbReference>
<dbReference type="RefSeq" id="WP_381328397.1">
    <property type="nucleotide sequence ID" value="NZ_JBHTMM010000024.1"/>
</dbReference>
<accession>A0ABW3XF57</accession>
<evidence type="ECO:0000256" key="4">
    <source>
        <dbReference type="ARBA" id="ARBA00022723"/>
    </source>
</evidence>
<evidence type="ECO:0000256" key="5">
    <source>
        <dbReference type="ARBA" id="ARBA00022898"/>
    </source>
</evidence>
<keyword evidence="4" id="KW-0479">Metal-binding</keyword>
<dbReference type="InterPro" id="IPR003739">
    <property type="entry name" value="Lys_aminomutase/Glu_NH3_mut"/>
</dbReference>
<proteinExistence type="predicted"/>
<dbReference type="InterPro" id="IPR013785">
    <property type="entry name" value="Aldolase_TIM"/>
</dbReference>
<dbReference type="PANTHER" id="PTHR30538:SF0">
    <property type="entry name" value="L-LYSINE 2,3-AMINOMUTASE AQ_1632-RELATED"/>
    <property type="match status" value="1"/>
</dbReference>
<dbReference type="Gene3D" id="3.20.20.70">
    <property type="entry name" value="Aldolase class I"/>
    <property type="match status" value="1"/>
</dbReference>
<dbReference type="SFLD" id="SFLDS00029">
    <property type="entry name" value="Radical_SAM"/>
    <property type="match status" value="1"/>
</dbReference>
<keyword evidence="5" id="KW-0663">Pyridoxal phosphate</keyword>
<evidence type="ECO:0000256" key="2">
    <source>
        <dbReference type="ARBA" id="ARBA00022485"/>
    </source>
</evidence>
<evidence type="ECO:0000256" key="1">
    <source>
        <dbReference type="ARBA" id="ARBA00001933"/>
    </source>
</evidence>
<evidence type="ECO:0000313" key="10">
    <source>
        <dbReference type="Proteomes" id="UP001597058"/>
    </source>
</evidence>
<dbReference type="InterPro" id="IPR007197">
    <property type="entry name" value="rSAM"/>
</dbReference>
<gene>
    <name evidence="9" type="ORF">ACFQ5X_20120</name>
</gene>
<dbReference type="EMBL" id="JBHTMM010000024">
    <property type="protein sequence ID" value="MFD1308151.1"/>
    <property type="molecule type" value="Genomic_DNA"/>
</dbReference>
<name>A0ABW3XF57_9ACTN</name>
<sequence length="446" mass="49568">MSSTLHPARPARPGSAHPSPRFRAFTPRDLDGLLRRVSLSPAERLDLRAVAAVLPFRTNSYVVDELIDWAAVPDDPLFRLTFPQAEMLPEPDLKQMADLLAQDAPKADVLRAAHEIRMRLNPHPSGQLDANVPVHEGRRLTGLQHKYPETVLIFPRQGQTCHAYCTYCFRWPQFVGESDLRIATDDIAATSAYLRAHPEVTSALITGGDPMVMSTEVLRRYVEPLLEIESVRSIRVGTKSLAFWPHRFLTDRDADDVLRLFEKVVASGRHLALMAHFTHPQELRPPVVREAMRRVRDTGAVIRCQGPLVRGINDSAEAWAGLWNETTALGAVPYYLFVERDTGPQGYFGVPLARGHQIFRDAYAQVSGLARTVRGPVMSAMPGKVCVDGVTEVAGEKVFVLHLIQARDPDLVGRPFFAAYDENATWFSDLKPAFGASRFLPGLDAG</sequence>
<dbReference type="SUPFAM" id="SSF102114">
    <property type="entry name" value="Radical SAM enzymes"/>
    <property type="match status" value="1"/>
</dbReference>
<keyword evidence="2" id="KW-0004">4Fe-4S</keyword>
<reference evidence="10" key="1">
    <citation type="journal article" date="2019" name="Int. J. Syst. Evol. Microbiol.">
        <title>The Global Catalogue of Microorganisms (GCM) 10K type strain sequencing project: providing services to taxonomists for standard genome sequencing and annotation.</title>
        <authorList>
            <consortium name="The Broad Institute Genomics Platform"/>
            <consortium name="The Broad Institute Genome Sequencing Center for Infectious Disease"/>
            <person name="Wu L."/>
            <person name="Ma J."/>
        </authorList>
    </citation>
    <scope>NUCLEOTIDE SEQUENCE [LARGE SCALE GENOMIC DNA]</scope>
    <source>
        <strain evidence="10">CGMCC 4.7020</strain>
    </source>
</reference>
<keyword evidence="3" id="KW-0949">S-adenosyl-L-methionine</keyword>
<evidence type="ECO:0000256" key="8">
    <source>
        <dbReference type="SAM" id="MobiDB-lite"/>
    </source>
</evidence>